<dbReference type="SMART" id="SM00198">
    <property type="entry name" value="SCP"/>
    <property type="match status" value="1"/>
</dbReference>
<organism evidence="3 4">
    <name type="scientific">Cotesia typhae</name>
    <dbReference type="NCBI Taxonomy" id="2053667"/>
    <lineage>
        <taxon>Eukaryota</taxon>
        <taxon>Metazoa</taxon>
        <taxon>Ecdysozoa</taxon>
        <taxon>Arthropoda</taxon>
        <taxon>Hexapoda</taxon>
        <taxon>Insecta</taxon>
        <taxon>Pterygota</taxon>
        <taxon>Neoptera</taxon>
        <taxon>Endopterygota</taxon>
        <taxon>Hymenoptera</taxon>
        <taxon>Apocrita</taxon>
        <taxon>Ichneumonoidea</taxon>
        <taxon>Braconidae</taxon>
        <taxon>Microgastrinae</taxon>
        <taxon>Cotesia</taxon>
    </lineage>
</organism>
<dbReference type="OrthoDB" id="43654at2759"/>
<comment type="similarity">
    <text evidence="1">Belongs to the CRISP family.</text>
</comment>
<dbReference type="PIRSF" id="PIRSF038921">
    <property type="entry name" value="P14a"/>
    <property type="match status" value="1"/>
</dbReference>
<dbReference type="CDD" id="cd05380">
    <property type="entry name" value="CAP_euk"/>
    <property type="match status" value="1"/>
</dbReference>
<name>A0A8J5UPT7_9HYME</name>
<comment type="caution">
    <text evidence="3">The sequence shown here is derived from an EMBL/GenBank/DDBJ whole genome shotgun (WGS) entry which is preliminary data.</text>
</comment>
<dbReference type="PROSITE" id="PS01009">
    <property type="entry name" value="CRISP_1"/>
    <property type="match status" value="2"/>
</dbReference>
<dbReference type="Pfam" id="PF00188">
    <property type="entry name" value="CAP"/>
    <property type="match status" value="2"/>
</dbReference>
<sequence length="310" mass="35810">MFVLAVVGSALSLQCNPWTCNGAQHTMCRYRSEWPAATCGKVQSSSLTRDEISEVLQVHNDKRAFVASGAERRGSAGPQPGGEIPPLVWDNELAEIAQRWANQCQFGHDLCRNVDRFQVGQNVAKMMHSWNEFVSLSQLVQYWYDEVQNFNRNYIRNFQWQSWPQIGHYTQLVWGSTRTIGCGFIRYKDWFWYTTYLVCNYGPTGNRIDRFSVGQNMMWRADSSGYNQNLTDMTDGWFSEHVNFDGSRVGAFVWQDQPQIGHYTQLIWGATTHVGCGVVRYFKDNWYSTYFLCDYGPHGNVIGWPVYQTI</sequence>
<protein>
    <recommendedName>
        <fullName evidence="2">SCP domain-containing protein</fullName>
    </recommendedName>
</protein>
<dbReference type="InterPro" id="IPR014044">
    <property type="entry name" value="CAP_dom"/>
</dbReference>
<proteinExistence type="inferred from homology"/>
<dbReference type="GO" id="GO:0005576">
    <property type="term" value="C:extracellular region"/>
    <property type="evidence" value="ECO:0007669"/>
    <property type="project" value="InterPro"/>
</dbReference>
<dbReference type="InterPro" id="IPR034763">
    <property type="entry name" value="P14a_insect"/>
</dbReference>
<dbReference type="AlphaFoldDB" id="A0A8J5UPT7"/>
<evidence type="ECO:0000259" key="2">
    <source>
        <dbReference type="SMART" id="SM00198"/>
    </source>
</evidence>
<evidence type="ECO:0000313" key="4">
    <source>
        <dbReference type="Proteomes" id="UP000729913"/>
    </source>
</evidence>
<dbReference type="PANTHER" id="PTHR10334">
    <property type="entry name" value="CYSTEINE-RICH SECRETORY PROTEIN-RELATED"/>
    <property type="match status" value="1"/>
</dbReference>
<dbReference type="EMBL" id="JAAOIC020000060">
    <property type="protein sequence ID" value="KAG8035507.1"/>
    <property type="molecule type" value="Genomic_DNA"/>
</dbReference>
<evidence type="ECO:0000256" key="1">
    <source>
        <dbReference type="ARBA" id="ARBA00009923"/>
    </source>
</evidence>
<reference evidence="3" key="2">
    <citation type="submission" date="2021-04" db="EMBL/GenBank/DDBJ databases">
        <title>Genome-wide patterns of bracovirus chromosomal integration into multiple host tissues during parasitism.</title>
        <authorList>
            <person name="Chebbi M.A.C."/>
        </authorList>
    </citation>
    <scope>NUCLEOTIDE SEQUENCE</scope>
    <source>
        <tissue evidence="3">Whole body</tissue>
    </source>
</reference>
<feature type="domain" description="SCP" evidence="2">
    <location>
        <begin position="50"/>
        <end position="209"/>
    </location>
</feature>
<accession>A0A8J5UPT7</accession>
<dbReference type="Proteomes" id="UP000729913">
    <property type="component" value="Unassembled WGS sequence"/>
</dbReference>
<dbReference type="InterPro" id="IPR018244">
    <property type="entry name" value="Allrgn_V5/Tpx1_CS"/>
</dbReference>
<dbReference type="InterPro" id="IPR001283">
    <property type="entry name" value="CRISP-related"/>
</dbReference>
<reference evidence="3" key="1">
    <citation type="submission" date="2020-03" db="EMBL/GenBank/DDBJ databases">
        <authorList>
            <person name="Chebbi M.A."/>
            <person name="Drezen J.M."/>
        </authorList>
    </citation>
    <scope>NUCLEOTIDE SEQUENCE</scope>
    <source>
        <tissue evidence="3">Whole body</tissue>
    </source>
</reference>
<evidence type="ECO:0000313" key="3">
    <source>
        <dbReference type="EMBL" id="KAG8035507.1"/>
    </source>
</evidence>
<gene>
    <name evidence="3" type="ORF">G9C98_006953</name>
</gene>
<keyword evidence="4" id="KW-1185">Reference proteome</keyword>